<organism evidence="1 2">
    <name type="scientific">Neurospora hispaniola</name>
    <dbReference type="NCBI Taxonomy" id="588809"/>
    <lineage>
        <taxon>Eukaryota</taxon>
        <taxon>Fungi</taxon>
        <taxon>Dikarya</taxon>
        <taxon>Ascomycota</taxon>
        <taxon>Pezizomycotina</taxon>
        <taxon>Sordariomycetes</taxon>
        <taxon>Sordariomycetidae</taxon>
        <taxon>Sordariales</taxon>
        <taxon>Sordariaceae</taxon>
        <taxon>Neurospora</taxon>
    </lineage>
</organism>
<evidence type="ECO:0000313" key="2">
    <source>
        <dbReference type="Proteomes" id="UP001285908"/>
    </source>
</evidence>
<dbReference type="GeneID" id="87876980"/>
<dbReference type="AlphaFoldDB" id="A0AAJ0IEE7"/>
<dbReference type="Proteomes" id="UP001285908">
    <property type="component" value="Unassembled WGS sequence"/>
</dbReference>
<proteinExistence type="predicted"/>
<dbReference type="EMBL" id="JAULSX010000001">
    <property type="protein sequence ID" value="KAK3498827.1"/>
    <property type="molecule type" value="Genomic_DNA"/>
</dbReference>
<reference evidence="1 2" key="1">
    <citation type="journal article" date="2023" name="Mol. Phylogenet. Evol.">
        <title>Genome-scale phylogeny and comparative genomics of the fungal order Sordariales.</title>
        <authorList>
            <person name="Hensen N."/>
            <person name="Bonometti L."/>
            <person name="Westerberg I."/>
            <person name="Brannstrom I.O."/>
            <person name="Guillou S."/>
            <person name="Cros-Aarteil S."/>
            <person name="Calhoun S."/>
            <person name="Haridas S."/>
            <person name="Kuo A."/>
            <person name="Mondo S."/>
            <person name="Pangilinan J."/>
            <person name="Riley R."/>
            <person name="LaButti K."/>
            <person name="Andreopoulos B."/>
            <person name="Lipzen A."/>
            <person name="Chen C."/>
            <person name="Yan M."/>
            <person name="Daum C."/>
            <person name="Ng V."/>
            <person name="Clum A."/>
            <person name="Steindorff A."/>
            <person name="Ohm R.A."/>
            <person name="Martin F."/>
            <person name="Silar P."/>
            <person name="Natvig D.O."/>
            <person name="Lalanne C."/>
            <person name="Gautier V."/>
            <person name="Ament-Velasquez S.L."/>
            <person name="Kruys A."/>
            <person name="Hutchinson M.I."/>
            <person name="Powell A.J."/>
            <person name="Barry K."/>
            <person name="Miller A.N."/>
            <person name="Grigoriev I.V."/>
            <person name="Debuchy R."/>
            <person name="Gladieux P."/>
            <person name="Hiltunen Thoren M."/>
            <person name="Johannesson H."/>
        </authorList>
    </citation>
    <scope>NUCLEOTIDE SEQUENCE [LARGE SCALE GENOMIC DNA]</scope>
    <source>
        <strain evidence="1 2">FGSC 10403</strain>
    </source>
</reference>
<keyword evidence="2" id="KW-1185">Reference proteome</keyword>
<dbReference type="RefSeq" id="XP_062696460.1">
    <property type="nucleotide sequence ID" value="XM_062839358.1"/>
</dbReference>
<evidence type="ECO:0000313" key="1">
    <source>
        <dbReference type="EMBL" id="KAK3498827.1"/>
    </source>
</evidence>
<protein>
    <submittedName>
        <fullName evidence="1">Uncharacterized protein</fullName>
    </submittedName>
</protein>
<gene>
    <name evidence="1" type="ORF">B0T23DRAFT_409039</name>
</gene>
<name>A0AAJ0IEE7_9PEZI</name>
<accession>A0AAJ0IEE7</accession>
<sequence>MWPDTVNAGDPAATKLERRTRGGGYKIPLEKTSIIRTYHSRNSHTLLDQQHDTSHTCFPTAPVRKVTSPVEGISHLATTGLWQPIAVKRSAVSVVWITKSHSFPLLAHTFIPLNRHVAPVKKALVISGCETMGNTLELDKSRTLHASGAPSAIPQSAGEPVHAVHAGPGLQPAVLPVCLFRPSAAAICPAEMADVGQVLRNTSQGHGIYRLHFA</sequence>
<comment type="caution">
    <text evidence="1">The sequence shown here is derived from an EMBL/GenBank/DDBJ whole genome shotgun (WGS) entry which is preliminary data.</text>
</comment>